<dbReference type="PATRIC" id="fig|1703775.3.peg.901"/>
<dbReference type="Gene3D" id="3.40.50.720">
    <property type="entry name" value="NAD(P)-binding Rossmann-like Domain"/>
    <property type="match status" value="1"/>
</dbReference>
<dbReference type="InterPro" id="IPR027417">
    <property type="entry name" value="P-loop_NTPase"/>
</dbReference>
<dbReference type="Gene3D" id="3.40.50.300">
    <property type="entry name" value="P-loop containing nucleotide triphosphate hydrolases"/>
    <property type="match status" value="1"/>
</dbReference>
<protein>
    <recommendedName>
        <fullName evidence="5">EBNA-1 nuclear protein</fullName>
    </recommendedName>
</protein>
<evidence type="ECO:0000259" key="1">
    <source>
        <dbReference type="Pfam" id="PF07755"/>
    </source>
</evidence>
<name>A0A0S7XJD4_UNCSA</name>
<dbReference type="PANTHER" id="PTHR40690">
    <property type="entry name" value="GLL3100 PROTEIN"/>
    <property type="match status" value="1"/>
</dbReference>
<dbReference type="Pfam" id="PF07755">
    <property type="entry name" value="DUF1611"/>
    <property type="match status" value="1"/>
</dbReference>
<organism evidence="3 4">
    <name type="scientific">candidate division WOR-1 bacterium DG_54_3</name>
    <dbReference type="NCBI Taxonomy" id="1703775"/>
    <lineage>
        <taxon>Bacteria</taxon>
        <taxon>Bacillati</taxon>
        <taxon>Saganbacteria</taxon>
    </lineage>
</organism>
<reference evidence="3 4" key="1">
    <citation type="journal article" date="2015" name="Microbiome">
        <title>Genomic resolution of linkages in carbon, nitrogen, and sulfur cycling among widespread estuary sediment bacteria.</title>
        <authorList>
            <person name="Baker B.J."/>
            <person name="Lazar C.S."/>
            <person name="Teske A.P."/>
            <person name="Dick G.J."/>
        </authorList>
    </citation>
    <scope>NUCLEOTIDE SEQUENCE [LARGE SCALE GENOMIC DNA]</scope>
    <source>
        <strain evidence="3">DG_54_3</strain>
    </source>
</reference>
<accession>A0A0S7XJD4</accession>
<dbReference type="InterPro" id="IPR035086">
    <property type="entry name" value="DgcN-like_C"/>
</dbReference>
<gene>
    <name evidence="3" type="ORF">AMJ44_15815</name>
</gene>
<proteinExistence type="predicted"/>
<dbReference type="AlphaFoldDB" id="A0A0S7XJD4"/>
<dbReference type="EMBL" id="LIZX01000276">
    <property type="protein sequence ID" value="KPJ62291.1"/>
    <property type="molecule type" value="Genomic_DNA"/>
</dbReference>
<evidence type="ECO:0000313" key="3">
    <source>
        <dbReference type="EMBL" id="KPJ62291.1"/>
    </source>
</evidence>
<dbReference type="PIRSF" id="PIRSF026760">
    <property type="entry name" value="UCP026760"/>
    <property type="match status" value="1"/>
</dbReference>
<evidence type="ECO:0000313" key="4">
    <source>
        <dbReference type="Proteomes" id="UP000051861"/>
    </source>
</evidence>
<dbReference type="Proteomes" id="UP000051861">
    <property type="component" value="Unassembled WGS sequence"/>
</dbReference>
<dbReference type="PANTHER" id="PTHR40690:SF1">
    <property type="entry name" value="DUF1611 DOMAIN-CONTAINING PROTEIN"/>
    <property type="match status" value="1"/>
</dbReference>
<evidence type="ECO:0000259" key="2">
    <source>
        <dbReference type="Pfam" id="PF17396"/>
    </source>
</evidence>
<dbReference type="InterPro" id="IPR035402">
    <property type="entry name" value="DgcN-like_N"/>
</dbReference>
<dbReference type="SUPFAM" id="SSF52540">
    <property type="entry name" value="P-loop containing nucleoside triphosphate hydrolases"/>
    <property type="match status" value="1"/>
</dbReference>
<comment type="caution">
    <text evidence="3">The sequence shown here is derived from an EMBL/GenBank/DDBJ whole genome shotgun (WGS) entry which is preliminary data.</text>
</comment>
<feature type="domain" description="D-glutamate N-acetyltransferase-like N-terminal" evidence="2">
    <location>
        <begin position="42"/>
        <end position="134"/>
    </location>
</feature>
<dbReference type="Pfam" id="PF17396">
    <property type="entry name" value="DUF1611_N"/>
    <property type="match status" value="1"/>
</dbReference>
<feature type="domain" description="D-glutamate N-acetyltransferase-like C-terminal" evidence="1">
    <location>
        <begin position="141"/>
        <end position="338"/>
    </location>
</feature>
<dbReference type="InterPro" id="IPR011669">
    <property type="entry name" value="DgcN-like"/>
</dbReference>
<sequence length="347" mass="37863">MQGKKRRIAILAEGFFGDLEAKTASGLIMYKPEEVVAILDSTKARKSVQEIVGFGGDIPIVGNLSDSLKYGPNALLIGITPRGGKLPSEWREVIKEALKNGLDVISGLHDMLNEDSELSMLALLKGAKIYDLRESKKYNKVARGDPALIKAKVILTVGTDCKTGKMITSIEMARQAKKYGWNSHFVATGQSGIIIAGEGVPIDSVKGDFMSGAIEEFLIEKSKSYDLLSVEGQGSIIHPGYSGVSLALIHGCLPDALVLCHYPEREKIKNYEVKIPPLTELVKLHEQNAKPIKPSRVIGISLNTQKLTKTAAKKQIQKTEEETGLPTVDPVRFGCEKLILALQFLKR</sequence>
<evidence type="ECO:0008006" key="5">
    <source>
        <dbReference type="Google" id="ProtNLM"/>
    </source>
</evidence>